<dbReference type="SUPFAM" id="SSF46626">
    <property type="entry name" value="Cytochrome c"/>
    <property type="match status" value="2"/>
</dbReference>
<dbReference type="Pfam" id="PF03150">
    <property type="entry name" value="CCP_MauG"/>
    <property type="match status" value="1"/>
</dbReference>
<evidence type="ECO:0000256" key="3">
    <source>
        <dbReference type="ARBA" id="ARBA00022723"/>
    </source>
</evidence>
<comment type="PTM">
    <text evidence="8">Binds 2 heme groups per subunit.</text>
</comment>
<dbReference type="GO" id="GO:0042597">
    <property type="term" value="C:periplasmic space"/>
    <property type="evidence" value="ECO:0007669"/>
    <property type="project" value="UniProtKB-SubCell"/>
</dbReference>
<keyword evidence="4" id="KW-0732">Signal</keyword>
<dbReference type="GO" id="GO:0046872">
    <property type="term" value="F:metal ion binding"/>
    <property type="evidence" value="ECO:0007669"/>
    <property type="project" value="UniProtKB-KW"/>
</dbReference>
<dbReference type="InterPro" id="IPR026259">
    <property type="entry name" value="MauG/Cytc_peroxidase"/>
</dbReference>
<keyword evidence="6" id="KW-0560">Oxidoreductase</keyword>
<dbReference type="PANTHER" id="PTHR30600:SF10">
    <property type="entry name" value="BLL6722 PROTEIN"/>
    <property type="match status" value="1"/>
</dbReference>
<evidence type="ECO:0000256" key="7">
    <source>
        <dbReference type="ARBA" id="ARBA00023004"/>
    </source>
</evidence>
<evidence type="ECO:0000313" key="13">
    <source>
        <dbReference type="Proteomes" id="UP000663929"/>
    </source>
</evidence>
<dbReference type="InterPro" id="IPR004852">
    <property type="entry name" value="Di-haem_cyt_c_peroxidsae"/>
</dbReference>
<feature type="binding site" description="axial binding residue" evidence="9">
    <location>
        <position position="77"/>
    </location>
    <ligand>
        <name>heme c</name>
        <dbReference type="ChEBI" id="CHEBI:61717"/>
        <label>1</label>
    </ligand>
    <ligandPart>
        <name>Fe</name>
        <dbReference type="ChEBI" id="CHEBI:18248"/>
    </ligandPart>
</feature>
<feature type="binding site" description="axial binding residue" evidence="9">
    <location>
        <position position="266"/>
    </location>
    <ligand>
        <name>heme c</name>
        <dbReference type="ChEBI" id="CHEBI:61717"/>
        <label>2</label>
    </ligand>
    <ligandPart>
        <name>Fe</name>
        <dbReference type="ChEBI" id="CHEBI:18248"/>
    </ligandPart>
</feature>
<evidence type="ECO:0000313" key="12">
    <source>
        <dbReference type="EMBL" id="QTD53676.1"/>
    </source>
</evidence>
<name>A0A8A4TUN2_SULCO</name>
<dbReference type="GO" id="GO:0009055">
    <property type="term" value="F:electron transfer activity"/>
    <property type="evidence" value="ECO:0007669"/>
    <property type="project" value="InterPro"/>
</dbReference>
<dbReference type="PANTHER" id="PTHR30600">
    <property type="entry name" value="CYTOCHROME C PEROXIDASE-RELATED"/>
    <property type="match status" value="1"/>
</dbReference>
<comment type="subcellular location">
    <subcellularLocation>
        <location evidence="1">Periplasm</location>
    </subcellularLocation>
</comment>
<evidence type="ECO:0000256" key="4">
    <source>
        <dbReference type="ARBA" id="ARBA00022729"/>
    </source>
</evidence>
<sequence length="426" mass="47188">MVCGFALSAAPIRATEVPIVTFTEIEKRLLLQHRRAPLPKDPTNRYADSPAAARLGQFLFFDTRFSKNGEIGCVTCHQPALGFADGKSLGEGLATVDRHAPSLWNVAHQRWFFWDGRTDSLWAQALQPFENEREMGTNRMRILHRIAEDPLLKQAYTDLFGPLPNLADTSRFPRDARPVDGDRNHPEAVAWAGIGPEDRDKVNRAFSNVGKAIAAYERQLVSDPTPFDQFLEGLESGDPQKMAALDTKAQQGAKLFVGKANCRLCHLGPNFTDLEFHNNGVPPLAGGFLSDQGRYQGVAAVKRDPFNAAGPYSDDPAGDKAAALRYLTRQSDQWGQFKTPGLRNVAKHPPFMSQGQFATLDEVIRFYSTLKDRVSNGHHEDVLLVPLHLTDAEIEALVAFLESLTAPNPPHHLTRKPDDPRDSAKP</sequence>
<protein>
    <recommendedName>
        <fullName evidence="11">Cytochrome c domain-containing protein</fullName>
    </recommendedName>
</protein>
<dbReference type="Proteomes" id="UP000663929">
    <property type="component" value="Chromosome"/>
</dbReference>
<feature type="binding site" description="covalent" evidence="8">
    <location>
        <position position="76"/>
    </location>
    <ligand>
        <name>heme c</name>
        <dbReference type="ChEBI" id="CHEBI:61717"/>
        <label>1</label>
    </ligand>
</feature>
<evidence type="ECO:0000259" key="11">
    <source>
        <dbReference type="PROSITE" id="PS51007"/>
    </source>
</evidence>
<comment type="cofactor">
    <cofactor evidence="8">
        <name>heme</name>
        <dbReference type="ChEBI" id="CHEBI:30413"/>
    </cofactor>
    <text evidence="8">Binds 2 heme groups.</text>
</comment>
<evidence type="ECO:0000256" key="8">
    <source>
        <dbReference type="PIRSR" id="PIRSR000294-1"/>
    </source>
</evidence>
<feature type="compositionally biased region" description="Basic and acidic residues" evidence="10">
    <location>
        <begin position="415"/>
        <end position="426"/>
    </location>
</feature>
<organism evidence="12 13">
    <name type="scientific">Sulfidibacter corallicola</name>
    <dbReference type="NCBI Taxonomy" id="2818388"/>
    <lineage>
        <taxon>Bacteria</taxon>
        <taxon>Pseudomonadati</taxon>
        <taxon>Acidobacteriota</taxon>
        <taxon>Holophagae</taxon>
        <taxon>Acanthopleuribacterales</taxon>
        <taxon>Acanthopleuribacteraceae</taxon>
        <taxon>Sulfidibacter</taxon>
    </lineage>
</organism>
<feature type="region of interest" description="Disordered" evidence="10">
    <location>
        <begin position="406"/>
        <end position="426"/>
    </location>
</feature>
<evidence type="ECO:0000256" key="9">
    <source>
        <dbReference type="PIRSR" id="PIRSR000294-2"/>
    </source>
</evidence>
<proteinExistence type="predicted"/>
<dbReference type="RefSeq" id="WP_237383779.1">
    <property type="nucleotide sequence ID" value="NZ_CP071793.1"/>
</dbReference>
<evidence type="ECO:0000256" key="1">
    <source>
        <dbReference type="ARBA" id="ARBA00004418"/>
    </source>
</evidence>
<gene>
    <name evidence="12" type="ORF">J3U87_14580</name>
</gene>
<feature type="binding site" description="covalent" evidence="8">
    <location>
        <position position="262"/>
    </location>
    <ligand>
        <name>heme c</name>
        <dbReference type="ChEBI" id="CHEBI:61717"/>
        <label>2</label>
    </ligand>
</feature>
<keyword evidence="3 9" id="KW-0479">Metal-binding</keyword>
<evidence type="ECO:0000256" key="5">
    <source>
        <dbReference type="ARBA" id="ARBA00022764"/>
    </source>
</evidence>
<keyword evidence="2 8" id="KW-0349">Heme</keyword>
<feature type="domain" description="Cytochrome c" evidence="11">
    <location>
        <begin position="247"/>
        <end position="405"/>
    </location>
</feature>
<keyword evidence="5" id="KW-0574">Periplasm</keyword>
<accession>A0A8A4TUN2</accession>
<dbReference type="Gene3D" id="1.10.760.10">
    <property type="entry name" value="Cytochrome c-like domain"/>
    <property type="match status" value="2"/>
</dbReference>
<dbReference type="AlphaFoldDB" id="A0A8A4TUN2"/>
<dbReference type="GO" id="GO:0004130">
    <property type="term" value="F:cytochrome-c peroxidase activity"/>
    <property type="evidence" value="ECO:0007669"/>
    <property type="project" value="TreeGrafter"/>
</dbReference>
<dbReference type="InterPro" id="IPR009056">
    <property type="entry name" value="Cyt_c-like_dom"/>
</dbReference>
<dbReference type="EMBL" id="CP071793">
    <property type="protein sequence ID" value="QTD53676.1"/>
    <property type="molecule type" value="Genomic_DNA"/>
</dbReference>
<feature type="binding site" description="covalent" evidence="8">
    <location>
        <position position="73"/>
    </location>
    <ligand>
        <name>heme c</name>
        <dbReference type="ChEBI" id="CHEBI:61717"/>
        <label>1</label>
    </ligand>
</feature>
<evidence type="ECO:0000256" key="6">
    <source>
        <dbReference type="ARBA" id="ARBA00023002"/>
    </source>
</evidence>
<keyword evidence="13" id="KW-1185">Reference proteome</keyword>
<evidence type="ECO:0000256" key="10">
    <source>
        <dbReference type="SAM" id="MobiDB-lite"/>
    </source>
</evidence>
<feature type="binding site" description="covalent" evidence="8">
    <location>
        <position position="265"/>
    </location>
    <ligand>
        <name>heme c</name>
        <dbReference type="ChEBI" id="CHEBI:61717"/>
        <label>2</label>
    </ligand>
</feature>
<dbReference type="PIRSF" id="PIRSF000294">
    <property type="entry name" value="Cytochrome-c_peroxidase"/>
    <property type="match status" value="1"/>
</dbReference>
<keyword evidence="7 9" id="KW-0408">Iron</keyword>
<dbReference type="InterPro" id="IPR051395">
    <property type="entry name" value="Cytochrome_c_Peroxidase/MauG"/>
</dbReference>
<dbReference type="PROSITE" id="PS51007">
    <property type="entry name" value="CYTC"/>
    <property type="match status" value="1"/>
</dbReference>
<dbReference type="InterPro" id="IPR036909">
    <property type="entry name" value="Cyt_c-like_dom_sf"/>
</dbReference>
<evidence type="ECO:0000256" key="2">
    <source>
        <dbReference type="ARBA" id="ARBA00022617"/>
    </source>
</evidence>
<dbReference type="KEGG" id="scor:J3U87_14580"/>
<reference evidence="12" key="1">
    <citation type="submission" date="2021-03" db="EMBL/GenBank/DDBJ databases">
        <title>Acanthopleuribacteraceae sp. M133.</title>
        <authorList>
            <person name="Wang G."/>
        </authorList>
    </citation>
    <scope>NUCLEOTIDE SEQUENCE</scope>
    <source>
        <strain evidence="12">M133</strain>
    </source>
</reference>
<dbReference type="GO" id="GO:0020037">
    <property type="term" value="F:heme binding"/>
    <property type="evidence" value="ECO:0007669"/>
    <property type="project" value="InterPro"/>
</dbReference>